<evidence type="ECO:0000256" key="6">
    <source>
        <dbReference type="SAM" id="Phobius"/>
    </source>
</evidence>
<feature type="transmembrane region" description="Helical" evidence="6">
    <location>
        <begin position="206"/>
        <end position="226"/>
    </location>
</feature>
<dbReference type="PANTHER" id="PTHR43791:SF92">
    <property type="entry name" value="AGL026WP"/>
    <property type="match status" value="1"/>
</dbReference>
<evidence type="ECO:0000313" key="9">
    <source>
        <dbReference type="Proteomes" id="UP000014074"/>
    </source>
</evidence>
<feature type="transmembrane region" description="Helical" evidence="6">
    <location>
        <begin position="306"/>
        <end position="328"/>
    </location>
</feature>
<dbReference type="AlphaFoldDB" id="R8BDT5"/>
<name>R8BDT5_PHAM7</name>
<dbReference type="SUPFAM" id="SSF103473">
    <property type="entry name" value="MFS general substrate transporter"/>
    <property type="match status" value="1"/>
</dbReference>
<dbReference type="InterPro" id="IPR011701">
    <property type="entry name" value="MFS"/>
</dbReference>
<feature type="transmembrane region" description="Helical" evidence="6">
    <location>
        <begin position="140"/>
        <end position="159"/>
    </location>
</feature>
<feature type="transmembrane region" description="Helical" evidence="6">
    <location>
        <begin position="111"/>
        <end position="134"/>
    </location>
</feature>
<dbReference type="EMBL" id="KB933264">
    <property type="protein sequence ID" value="EON97464.1"/>
    <property type="molecule type" value="Genomic_DNA"/>
</dbReference>
<sequence length="435" mass="47855">MTLGGHVDPQGGHTPAEWAAIIAAWTPEERAAKEKKFVRKIDFRLLPILIIMYIMNYIDRNALPQARIQGLEDDLGLKGVDYNLVLSLTFIGYILMQVPSNMILSLVRPSWYLSGVMIAWGIVSGCSGAVQSFGGIAACRFFLGITEAPFFAGVAFLFSGWYTRKELGMRLGIFFCAAMLSGAFGGLFAAGIAAAFEHNRIASWRWLFIIEGAATVVFAAITAFVIPDWPATTKWLSEEEKALGVTRLVEDAGHEEAEIKPMAALKMASKDYRVWLCILNQMCVQAVASLTNFLPTLVKNFGYSTIHTLLLTAPPYLFTACFCLFNTWYSDKTSKRSPHMIYPTVAAIAGIIITMATTNLGARYFALFPMLAGTYGCFQISNAWMANIAARPQKKRAIALAMNNALGNTALVWTPYLYPTSDGPRYMTGKPFSSP</sequence>
<organism evidence="8 9">
    <name type="scientific">Phaeoacremonium minimum (strain UCR-PA7)</name>
    <name type="common">Esca disease fungus</name>
    <name type="synonym">Togninia minima</name>
    <dbReference type="NCBI Taxonomy" id="1286976"/>
    <lineage>
        <taxon>Eukaryota</taxon>
        <taxon>Fungi</taxon>
        <taxon>Dikarya</taxon>
        <taxon>Ascomycota</taxon>
        <taxon>Pezizomycotina</taxon>
        <taxon>Sordariomycetes</taxon>
        <taxon>Sordariomycetidae</taxon>
        <taxon>Togniniales</taxon>
        <taxon>Togniniaceae</taxon>
        <taxon>Phaeoacremonium</taxon>
    </lineage>
</organism>
<protein>
    <submittedName>
        <fullName evidence="8">Putative mfs transporter protein</fullName>
    </submittedName>
</protein>
<gene>
    <name evidence="8" type="ORF">UCRPA7_7040</name>
</gene>
<dbReference type="FunFam" id="1.20.1250.20:FF:000057">
    <property type="entry name" value="MFS general substrate transporter"/>
    <property type="match status" value="1"/>
</dbReference>
<evidence type="ECO:0000256" key="3">
    <source>
        <dbReference type="ARBA" id="ARBA00022692"/>
    </source>
</evidence>
<feature type="domain" description="Major facilitator superfamily (MFS) profile" evidence="7">
    <location>
        <begin position="45"/>
        <end position="435"/>
    </location>
</feature>
<dbReference type="PROSITE" id="PS50850">
    <property type="entry name" value="MFS"/>
    <property type="match status" value="1"/>
</dbReference>
<keyword evidence="5 6" id="KW-0472">Membrane</keyword>
<keyword evidence="2" id="KW-0813">Transport</keyword>
<dbReference type="PANTHER" id="PTHR43791">
    <property type="entry name" value="PERMEASE-RELATED"/>
    <property type="match status" value="1"/>
</dbReference>
<dbReference type="RefSeq" id="XP_007917766.1">
    <property type="nucleotide sequence ID" value="XM_007919575.1"/>
</dbReference>
<dbReference type="GO" id="GO:0022857">
    <property type="term" value="F:transmembrane transporter activity"/>
    <property type="evidence" value="ECO:0007669"/>
    <property type="project" value="InterPro"/>
</dbReference>
<evidence type="ECO:0000259" key="7">
    <source>
        <dbReference type="PROSITE" id="PS50850"/>
    </source>
</evidence>
<keyword evidence="9" id="KW-1185">Reference proteome</keyword>
<evidence type="ECO:0000313" key="8">
    <source>
        <dbReference type="EMBL" id="EON97464.1"/>
    </source>
</evidence>
<dbReference type="Gene3D" id="1.20.1250.20">
    <property type="entry name" value="MFS general substrate transporter like domains"/>
    <property type="match status" value="2"/>
</dbReference>
<dbReference type="GO" id="GO:0016020">
    <property type="term" value="C:membrane"/>
    <property type="evidence" value="ECO:0007669"/>
    <property type="project" value="UniProtKB-SubCell"/>
</dbReference>
<evidence type="ECO:0000256" key="4">
    <source>
        <dbReference type="ARBA" id="ARBA00022989"/>
    </source>
</evidence>
<feature type="transmembrane region" description="Helical" evidence="6">
    <location>
        <begin position="84"/>
        <end position="104"/>
    </location>
</feature>
<dbReference type="FunFam" id="1.20.1250.20:FF:000013">
    <property type="entry name" value="MFS general substrate transporter"/>
    <property type="match status" value="1"/>
</dbReference>
<dbReference type="Proteomes" id="UP000014074">
    <property type="component" value="Unassembled WGS sequence"/>
</dbReference>
<evidence type="ECO:0000256" key="1">
    <source>
        <dbReference type="ARBA" id="ARBA00004141"/>
    </source>
</evidence>
<evidence type="ECO:0000256" key="2">
    <source>
        <dbReference type="ARBA" id="ARBA00022448"/>
    </source>
</evidence>
<accession>R8BDT5</accession>
<evidence type="ECO:0000256" key="5">
    <source>
        <dbReference type="ARBA" id="ARBA00023136"/>
    </source>
</evidence>
<comment type="subcellular location">
    <subcellularLocation>
        <location evidence="1">Membrane</location>
        <topology evidence="1">Multi-pass membrane protein</topology>
    </subcellularLocation>
</comment>
<feature type="transmembrane region" description="Helical" evidence="6">
    <location>
        <begin position="171"/>
        <end position="194"/>
    </location>
</feature>
<dbReference type="Pfam" id="PF07690">
    <property type="entry name" value="MFS_1"/>
    <property type="match status" value="1"/>
</dbReference>
<dbReference type="OrthoDB" id="2250022at2759"/>
<feature type="transmembrane region" description="Helical" evidence="6">
    <location>
        <begin position="364"/>
        <end position="385"/>
    </location>
</feature>
<feature type="transmembrane region" description="Helical" evidence="6">
    <location>
        <begin position="340"/>
        <end position="358"/>
    </location>
</feature>
<keyword evidence="4 6" id="KW-1133">Transmembrane helix</keyword>
<dbReference type="HOGENOM" id="CLU_001265_0_1_1"/>
<dbReference type="GeneID" id="19327761"/>
<feature type="transmembrane region" description="Helical" evidence="6">
    <location>
        <begin position="41"/>
        <end position="58"/>
    </location>
</feature>
<reference evidence="9" key="1">
    <citation type="journal article" date="2013" name="Genome Announc.">
        <title>Draft genome sequence of the ascomycete Phaeoacremonium aleophilum strain UCR-PA7, a causal agent of the esca disease complex in grapevines.</title>
        <authorList>
            <person name="Blanco-Ulate B."/>
            <person name="Rolshausen P."/>
            <person name="Cantu D."/>
        </authorList>
    </citation>
    <scope>NUCLEOTIDE SEQUENCE [LARGE SCALE GENOMIC DNA]</scope>
    <source>
        <strain evidence="9">UCR-PA7</strain>
    </source>
</reference>
<feature type="transmembrane region" description="Helical" evidence="6">
    <location>
        <begin position="397"/>
        <end position="418"/>
    </location>
</feature>
<proteinExistence type="predicted"/>
<dbReference type="InterPro" id="IPR036259">
    <property type="entry name" value="MFS_trans_sf"/>
</dbReference>
<dbReference type="eggNOG" id="KOG2533">
    <property type="taxonomic scope" value="Eukaryota"/>
</dbReference>
<dbReference type="KEGG" id="tmn:UCRPA7_7040"/>
<feature type="transmembrane region" description="Helical" evidence="6">
    <location>
        <begin position="272"/>
        <end position="294"/>
    </location>
</feature>
<dbReference type="InterPro" id="IPR020846">
    <property type="entry name" value="MFS_dom"/>
</dbReference>
<keyword evidence="3 6" id="KW-0812">Transmembrane</keyword>